<reference evidence="1 2" key="1">
    <citation type="submission" date="2023-08" db="EMBL/GenBank/DDBJ databases">
        <title>Pathogen: clinical or host-associated sample.</title>
        <authorList>
            <person name="Hergert J."/>
            <person name="Casey R."/>
            <person name="Wagner J."/>
            <person name="Young E.L."/>
            <person name="Oakeson K.F."/>
        </authorList>
    </citation>
    <scope>NUCLEOTIDE SEQUENCE [LARGE SCALE GENOMIC DNA]</scope>
    <source>
        <strain evidence="1 2">1760953</strain>
    </source>
</reference>
<dbReference type="InterPro" id="IPR050793">
    <property type="entry name" value="CMP-NeuNAc_synthase"/>
</dbReference>
<dbReference type="RefSeq" id="WP_306036636.1">
    <property type="nucleotide sequence ID" value="NZ_CP132302.1"/>
</dbReference>
<dbReference type="Gene3D" id="3.90.550.10">
    <property type="entry name" value="Spore Coat Polysaccharide Biosynthesis Protein SpsA, Chain A"/>
    <property type="match status" value="1"/>
</dbReference>
<evidence type="ECO:0000313" key="1">
    <source>
        <dbReference type="EMBL" id="WLR96185.1"/>
    </source>
</evidence>
<protein>
    <submittedName>
        <fullName evidence="1">Acylneuraminate cytidylyltransferase family protein</fullName>
        <ecNumber evidence="1">2.7.7.-</ecNumber>
    </submittedName>
</protein>
<name>A0AA50CHY0_9HYPH</name>
<gene>
    <name evidence="1" type="ORF">Q9313_10625</name>
</gene>
<organism evidence="1 2">
    <name type="scientific">Shinella sumterensis</name>
    <dbReference type="NCBI Taxonomy" id="1967501"/>
    <lineage>
        <taxon>Bacteria</taxon>
        <taxon>Pseudomonadati</taxon>
        <taxon>Pseudomonadota</taxon>
        <taxon>Alphaproteobacteria</taxon>
        <taxon>Hyphomicrobiales</taxon>
        <taxon>Rhizobiaceae</taxon>
        <taxon>Shinella</taxon>
    </lineage>
</organism>
<dbReference type="SUPFAM" id="SSF53448">
    <property type="entry name" value="Nucleotide-diphospho-sugar transferases"/>
    <property type="match status" value="1"/>
</dbReference>
<dbReference type="Proteomes" id="UP001234585">
    <property type="component" value="Chromosome"/>
</dbReference>
<dbReference type="PANTHER" id="PTHR21485">
    <property type="entry name" value="HAD SUPERFAMILY MEMBERS CMAS AND KDSC"/>
    <property type="match status" value="1"/>
</dbReference>
<dbReference type="EMBL" id="CP132302">
    <property type="protein sequence ID" value="WLR96185.1"/>
    <property type="molecule type" value="Genomic_DNA"/>
</dbReference>
<keyword evidence="1" id="KW-0548">Nucleotidyltransferase</keyword>
<keyword evidence="2" id="KW-1185">Reference proteome</keyword>
<evidence type="ECO:0000313" key="2">
    <source>
        <dbReference type="Proteomes" id="UP001234585"/>
    </source>
</evidence>
<dbReference type="PANTHER" id="PTHR21485:SF6">
    <property type="entry name" value="N-ACYLNEURAMINATE CYTIDYLYLTRANSFERASE-RELATED"/>
    <property type="match status" value="1"/>
</dbReference>
<dbReference type="GO" id="GO:0008781">
    <property type="term" value="F:N-acylneuraminate cytidylyltransferase activity"/>
    <property type="evidence" value="ECO:0007669"/>
    <property type="project" value="TreeGrafter"/>
</dbReference>
<proteinExistence type="predicted"/>
<dbReference type="InterPro" id="IPR029044">
    <property type="entry name" value="Nucleotide-diphossugar_trans"/>
</dbReference>
<sequence length="240" mass="26842">MSEKKIAIILGRGGSKRIPKKNIIDFAGKPMIAWSIEAAIASQQFDRVCVSTDSEEIAEVARDYGAEVPFLRTEAADDTAPASEATIVALEQAEAFFSERYGIVAQLMGNCPLRHQVDIVDAMDNFARVQPDAQISCFRYGWMNPWWAAELGDDNRPFFKFTDTLTARSQDLPPLFCPSGALWVASVEALKKYKSFYGGRSIFHTMSWMSAMDIDDVEDLEMALACQVLRSSRHDKTHQD</sequence>
<keyword evidence="1" id="KW-0808">Transferase</keyword>
<dbReference type="EC" id="2.7.7.-" evidence="1"/>
<dbReference type="InterPro" id="IPR003329">
    <property type="entry name" value="Cytidylyl_trans"/>
</dbReference>
<accession>A0AA50CHY0</accession>
<dbReference type="Pfam" id="PF02348">
    <property type="entry name" value="CTP_transf_3"/>
    <property type="match status" value="1"/>
</dbReference>
<dbReference type="AlphaFoldDB" id="A0AA50CHY0"/>
<dbReference type="CDD" id="cd02513">
    <property type="entry name" value="CMP-NeuAc_Synthase"/>
    <property type="match status" value="1"/>
</dbReference>